<evidence type="ECO:0000313" key="2">
    <source>
        <dbReference type="Proteomes" id="UP000649617"/>
    </source>
</evidence>
<dbReference type="AlphaFoldDB" id="A0A812LJF4"/>
<keyword evidence="2" id="KW-1185">Reference proteome</keyword>
<name>A0A812LJF4_SYMPI</name>
<accession>A0A812LJF4</accession>
<proteinExistence type="predicted"/>
<dbReference type="Gene3D" id="2.60.120.620">
    <property type="entry name" value="q2cbj1_9rhob like domain"/>
    <property type="match status" value="1"/>
</dbReference>
<dbReference type="EMBL" id="CAJNIZ010005869">
    <property type="protein sequence ID" value="CAE7245259.1"/>
    <property type="molecule type" value="Genomic_DNA"/>
</dbReference>
<dbReference type="SUPFAM" id="SSF51197">
    <property type="entry name" value="Clavaminate synthase-like"/>
    <property type="match status" value="1"/>
</dbReference>
<dbReference type="InterPro" id="IPR008775">
    <property type="entry name" value="Phytyl_CoA_dOase-like"/>
</dbReference>
<dbReference type="Proteomes" id="UP000649617">
    <property type="component" value="Unassembled WGS sequence"/>
</dbReference>
<dbReference type="Pfam" id="PF05721">
    <property type="entry name" value="PhyH"/>
    <property type="match status" value="1"/>
</dbReference>
<reference evidence="1" key="1">
    <citation type="submission" date="2021-02" db="EMBL/GenBank/DDBJ databases">
        <authorList>
            <person name="Dougan E. K."/>
            <person name="Rhodes N."/>
            <person name="Thang M."/>
            <person name="Chan C."/>
        </authorList>
    </citation>
    <scope>NUCLEOTIDE SEQUENCE</scope>
</reference>
<gene>
    <name evidence="1" type="ORF">SPIL2461_LOCUS4450</name>
</gene>
<organism evidence="1 2">
    <name type="scientific">Symbiodinium pilosum</name>
    <name type="common">Dinoflagellate</name>
    <dbReference type="NCBI Taxonomy" id="2952"/>
    <lineage>
        <taxon>Eukaryota</taxon>
        <taxon>Sar</taxon>
        <taxon>Alveolata</taxon>
        <taxon>Dinophyceae</taxon>
        <taxon>Suessiales</taxon>
        <taxon>Symbiodiniaceae</taxon>
        <taxon>Symbiodinium</taxon>
    </lineage>
</organism>
<comment type="caution">
    <text evidence="1">The sequence shown here is derived from an EMBL/GenBank/DDBJ whole genome shotgun (WGS) entry which is preliminary data.</text>
</comment>
<protein>
    <submittedName>
        <fullName evidence="1">Uncharacterized protein</fullName>
    </submittedName>
</protein>
<dbReference type="OrthoDB" id="426609at2759"/>
<sequence length="171" mass="18955">MNFDALVGVLLSDTDENMSGELCCYPGSHMDLSGYFQKHGFKDVMHKGAEALPIGRKTDEVLQKGPLHCNGKAGDVFLANYMVAHFIAPNTSQDIRYAVYFRIRGPAFDADPLQKESMLRPLMNWSLDGPAAPALRPTPSLRRAATMEEADRMEEVSDHYATANNDYTVPT</sequence>
<evidence type="ECO:0000313" key="1">
    <source>
        <dbReference type="EMBL" id="CAE7245259.1"/>
    </source>
</evidence>